<proteinExistence type="predicted"/>
<dbReference type="InterPro" id="IPR024937">
    <property type="entry name" value="Domain_X"/>
</dbReference>
<gene>
    <name evidence="2" type="primary">matR</name>
</gene>
<dbReference type="GO" id="GO:0006315">
    <property type="term" value="P:homing of group II introns"/>
    <property type="evidence" value="ECO:0007669"/>
    <property type="project" value="TreeGrafter"/>
</dbReference>
<accession>A0A8K1T0A8</accession>
<dbReference type="GO" id="GO:0090615">
    <property type="term" value="P:mitochondrial mRNA processing"/>
    <property type="evidence" value="ECO:0007669"/>
    <property type="project" value="TreeGrafter"/>
</dbReference>
<protein>
    <submittedName>
        <fullName evidence="2">Maturase</fullName>
    </submittedName>
</protein>
<dbReference type="SUPFAM" id="SSF56672">
    <property type="entry name" value="DNA/RNA polymerases"/>
    <property type="match status" value="1"/>
</dbReference>
<dbReference type="InterPro" id="IPR043502">
    <property type="entry name" value="DNA/RNA_pol_sf"/>
</dbReference>
<keyword evidence="2" id="KW-0496">Mitochondrion</keyword>
<name>A0A8K1T0A8_TRITE</name>
<sequence length="651" mass="73091">MKEAIRMVLESIYDPEFPDTSHFRSGRGCHSALRRIKEEWGTSRWFLEFDIRKCFHTIDRHRLIPIFKEEIDDPKFFYSIQKVFSAGRLVGGEKSPDSVPHSVLLSALPGNIYLHKLDQEIGRIRQKYEIPIVQRIRSVLLRTGRLYDQENSGEEASFNAPQDNRAIIFGRVKSIQRKAAFHSLVSSWHTPPTSTPRLWGDQKTPFVFPPSSALAAFLNKPSSLLCAAFLIEAAGLTPKAEFYGRERCNNNWAMRDLIQYCKRKGLLIELGGEALLVIRSERRLARKLAPFKTHYLIRICYTRYADDLLLGIVGAVELLIEIQKGIAHFLKSGLHLWVGSAGSTTIAARSTVEFLGTVIREVPPRTTPIQFLRELEKRLRVKHRIHITACHLRSAIHSKLSNLGNSIPIKQLTKGMSEKGSLLDGVQLAETLGTAGVIIPQVSVLWGTVKHIRQGSRGISLLHNSGRSNAPSDVQQAVSRSGMSVRKLSLYTPAGRKAAGEGGHWAGSISSEFSIQMEAPIKKILRRLRDRGIISRRRPWPIHVACLTNVSDGDIVNWSAGIAISPLSYYRCRDNLYQVRTIVDHQIRWSAIFTLAHKHKSSARNIIPKYSKDSHIVNQEGGQTLAEFPNSIELGKLGPGQDPKKKGALNY</sequence>
<dbReference type="Pfam" id="PF01348">
    <property type="entry name" value="Intron_maturas2"/>
    <property type="match status" value="1"/>
</dbReference>
<dbReference type="GO" id="GO:0003964">
    <property type="term" value="F:RNA-directed DNA polymerase activity"/>
    <property type="evidence" value="ECO:0007669"/>
    <property type="project" value="TreeGrafter"/>
</dbReference>
<reference evidence="2" key="2">
    <citation type="submission" date="2021-12" db="EMBL/GenBank/DDBJ databases">
        <title>Complete Mitochondrial Genome of Tribulus terrester.</title>
        <authorList>
            <person name="Xi Z."/>
        </authorList>
    </citation>
    <scope>NUCLEOTIDE SEQUENCE</scope>
</reference>
<dbReference type="AlphaFoldDB" id="A0A8K1T0A8"/>
<reference evidence="2" key="1">
    <citation type="submission" date="2019-01" db="EMBL/GenBank/DDBJ databases">
        <authorList>
            <person name="Zha X."/>
        </authorList>
    </citation>
    <scope>NUCLEOTIDE SEQUENCE</scope>
</reference>
<dbReference type="GO" id="GO:0005739">
    <property type="term" value="C:mitochondrion"/>
    <property type="evidence" value="ECO:0007669"/>
    <property type="project" value="TreeGrafter"/>
</dbReference>
<feature type="domain" description="Domain X" evidence="1">
    <location>
        <begin position="514"/>
        <end position="611"/>
    </location>
</feature>
<organism evidence="2">
    <name type="scientific">Tribulus terrestris</name>
    <name type="common">Puncture vine</name>
    <dbReference type="NCBI Taxonomy" id="210369"/>
    <lineage>
        <taxon>Eukaryota</taxon>
        <taxon>Viridiplantae</taxon>
        <taxon>Streptophyta</taxon>
        <taxon>Embryophyta</taxon>
        <taxon>Tracheophyta</taxon>
        <taxon>Spermatophyta</taxon>
        <taxon>Magnoliopsida</taxon>
        <taxon>eudicotyledons</taxon>
        <taxon>Gunneridae</taxon>
        <taxon>Pentapetalae</taxon>
        <taxon>rosids</taxon>
        <taxon>fabids</taxon>
        <taxon>Zygophyllales</taxon>
        <taxon>Zygophyllaceae</taxon>
        <taxon>Tribuloideae</taxon>
        <taxon>Tribulus</taxon>
    </lineage>
</organism>
<dbReference type="PANTHER" id="PTHR33642">
    <property type="entry name" value="COX1/OXI3 INTRON 1 PROTEIN-RELATED"/>
    <property type="match status" value="1"/>
</dbReference>
<dbReference type="CDD" id="cd01651">
    <property type="entry name" value="RT_G2_intron"/>
    <property type="match status" value="1"/>
</dbReference>
<evidence type="ECO:0000313" key="2">
    <source>
        <dbReference type="EMBL" id="UFX34226.1"/>
    </source>
</evidence>
<evidence type="ECO:0000259" key="1">
    <source>
        <dbReference type="Pfam" id="PF01348"/>
    </source>
</evidence>
<dbReference type="EMBL" id="MK431825">
    <property type="protein sequence ID" value="UFX34226.1"/>
    <property type="molecule type" value="Genomic_DNA"/>
</dbReference>
<dbReference type="PANTHER" id="PTHR33642:SF5">
    <property type="entry name" value="MATURASE"/>
    <property type="match status" value="1"/>
</dbReference>
<geneLocation type="mitochondrion" evidence="2"/>